<keyword evidence="2" id="KW-1133">Transmembrane helix</keyword>
<feature type="transmembrane region" description="Helical" evidence="2">
    <location>
        <begin position="104"/>
        <end position="120"/>
    </location>
</feature>
<dbReference type="Gene3D" id="1.25.40.10">
    <property type="entry name" value="Tetratricopeptide repeat domain"/>
    <property type="match status" value="1"/>
</dbReference>
<feature type="repeat" description="TPR" evidence="1">
    <location>
        <begin position="577"/>
        <end position="610"/>
    </location>
</feature>
<dbReference type="InterPro" id="IPR019734">
    <property type="entry name" value="TPR_rpt"/>
</dbReference>
<accession>A0A7C1VWU9</accession>
<organism evidence="3">
    <name type="scientific">Desulfofervidus auxilii</name>
    <dbReference type="NCBI Taxonomy" id="1621989"/>
    <lineage>
        <taxon>Bacteria</taxon>
        <taxon>Pseudomonadati</taxon>
        <taxon>Thermodesulfobacteriota</taxon>
        <taxon>Candidatus Desulfofervidia</taxon>
        <taxon>Candidatus Desulfofervidales</taxon>
        <taxon>Candidatus Desulfofervidaceae</taxon>
        <taxon>Candidatus Desulfofervidus</taxon>
    </lineage>
</organism>
<dbReference type="PROSITE" id="PS50005">
    <property type="entry name" value="TPR"/>
    <property type="match status" value="4"/>
</dbReference>
<comment type="caution">
    <text evidence="3">The sequence shown here is derived from an EMBL/GenBank/DDBJ whole genome shotgun (WGS) entry which is preliminary data.</text>
</comment>
<sequence>MNKNKLLLGTIFLLCVLYSFHKIACLDVWLHLKTGEYILRNFKIPHTNTFDYPAANHPWLDIYWLFQIIIFFFYKFTGISGLILFKVAILVLAIWYLYKTANVAGVSPSINAFCILLVILTANERFVVRPEIFSLLFIALYLYILQAYISQRRDILWIIPLLQILWVNTHGLFFLGIVIYGLFLIDRIFMCITKNTNLKETKKLFFIFFLSLLGCFLNPYTYHVFPFLKGMHTALAFKNIPELISPFSPNLRIEQIFFYKLLIGISAISFLLNFRRIRLFHICLYAVFLYISLKAVRNICFFAFVAGTITAINLHQFFEQLKILTIGWEKWTTFLFIPIIFYLTFDVVTNGYYIRNRSNKRFGLGITEATYPIKAIDFVEANKIEGNVLNDSSIGSYFVFRMYPKQRAFIDGRLDWGKPYLASFNQPFHFKKIVKEYNINYILLGHGWSPALGPFIRMLHKSKDWVLVYLDEIAVIFVKNVPRNKDIIERYKIDTPKMAAIKLPFKKFPLSHFHLANIFFTLGKYNLAEKEYKYCIEVYPSYFEAYLNLAYLYNISGNLGMAEEMYLKTISIKPKLLNAYIGLGDIYVKSRDFEKAIWAYETAVKINKDNLLLHQTLALLYLQQKRYKKSLLEVEEMLRINPKNKMAQGLKRMLQAPRFR</sequence>
<feature type="transmembrane region" description="Helical" evidence="2">
    <location>
        <begin position="204"/>
        <end position="222"/>
    </location>
</feature>
<dbReference type="PANTHER" id="PTHR44366:SF1">
    <property type="entry name" value="UDP-N-ACETYLGLUCOSAMINE--PEPTIDE N-ACETYLGLUCOSAMINYLTRANSFERASE 110 KDA SUBUNIT"/>
    <property type="match status" value="1"/>
</dbReference>
<proteinExistence type="predicted"/>
<feature type="repeat" description="TPR" evidence="1">
    <location>
        <begin position="543"/>
        <end position="576"/>
    </location>
</feature>
<feature type="transmembrane region" description="Helical" evidence="2">
    <location>
        <begin position="81"/>
        <end position="98"/>
    </location>
</feature>
<dbReference type="Proteomes" id="UP000885738">
    <property type="component" value="Unassembled WGS sequence"/>
</dbReference>
<reference evidence="3" key="1">
    <citation type="journal article" date="2020" name="mSystems">
        <title>Genome- and Community-Level Interaction Insights into Carbon Utilization and Element Cycling Functions of Hydrothermarchaeota in Hydrothermal Sediment.</title>
        <authorList>
            <person name="Zhou Z."/>
            <person name="Liu Y."/>
            <person name="Xu W."/>
            <person name="Pan J."/>
            <person name="Luo Z.H."/>
            <person name="Li M."/>
        </authorList>
    </citation>
    <scope>NUCLEOTIDE SEQUENCE [LARGE SCALE GENOMIC DNA]</scope>
    <source>
        <strain evidence="3">HyVt-389</strain>
    </source>
</reference>
<dbReference type="EMBL" id="DRIH01000118">
    <property type="protein sequence ID" value="HEC67866.1"/>
    <property type="molecule type" value="Genomic_DNA"/>
</dbReference>
<dbReference type="SUPFAM" id="SSF48452">
    <property type="entry name" value="TPR-like"/>
    <property type="match status" value="1"/>
</dbReference>
<dbReference type="GO" id="GO:0006493">
    <property type="term" value="P:protein O-linked glycosylation"/>
    <property type="evidence" value="ECO:0007669"/>
    <property type="project" value="InterPro"/>
</dbReference>
<feature type="repeat" description="TPR" evidence="1">
    <location>
        <begin position="611"/>
        <end position="644"/>
    </location>
</feature>
<dbReference type="InterPro" id="IPR011990">
    <property type="entry name" value="TPR-like_helical_dom_sf"/>
</dbReference>
<protein>
    <submittedName>
        <fullName evidence="3">Tetratricopeptide repeat protein</fullName>
    </submittedName>
</protein>
<dbReference type="AlphaFoldDB" id="A0A7C1VWU9"/>
<dbReference type="Pfam" id="PF13431">
    <property type="entry name" value="TPR_17"/>
    <property type="match status" value="1"/>
</dbReference>
<dbReference type="PROSITE" id="PS50293">
    <property type="entry name" value="TPR_REGION"/>
    <property type="match status" value="1"/>
</dbReference>
<name>A0A7C1VWU9_DESA2</name>
<dbReference type="SMART" id="SM00028">
    <property type="entry name" value="TPR"/>
    <property type="match status" value="4"/>
</dbReference>
<keyword evidence="2" id="KW-0812">Transmembrane</keyword>
<feature type="transmembrane region" description="Helical" evidence="2">
    <location>
        <begin position="155"/>
        <end position="183"/>
    </location>
</feature>
<evidence type="ECO:0000313" key="3">
    <source>
        <dbReference type="EMBL" id="HEC67866.1"/>
    </source>
</evidence>
<evidence type="ECO:0000256" key="2">
    <source>
        <dbReference type="SAM" id="Phobius"/>
    </source>
</evidence>
<feature type="transmembrane region" description="Helical" evidence="2">
    <location>
        <begin position="334"/>
        <end position="354"/>
    </location>
</feature>
<dbReference type="Pfam" id="PF14559">
    <property type="entry name" value="TPR_19"/>
    <property type="match status" value="1"/>
</dbReference>
<feature type="transmembrane region" description="Helical" evidence="2">
    <location>
        <begin position="132"/>
        <end position="149"/>
    </location>
</feature>
<dbReference type="PANTHER" id="PTHR44366">
    <property type="entry name" value="UDP-N-ACETYLGLUCOSAMINE--PEPTIDE N-ACETYLGLUCOSAMINYLTRANSFERASE 110 KDA SUBUNIT"/>
    <property type="match status" value="1"/>
</dbReference>
<gene>
    <name evidence="3" type="ORF">ENI35_03520</name>
</gene>
<evidence type="ECO:0000256" key="1">
    <source>
        <dbReference type="PROSITE-ProRule" id="PRU00339"/>
    </source>
</evidence>
<dbReference type="InterPro" id="IPR037919">
    <property type="entry name" value="OGT"/>
</dbReference>
<keyword evidence="1" id="KW-0802">TPR repeat</keyword>
<feature type="transmembrane region" description="Helical" evidence="2">
    <location>
        <begin position="295"/>
        <end position="314"/>
    </location>
</feature>
<keyword evidence="2" id="KW-0472">Membrane</keyword>
<feature type="repeat" description="TPR" evidence="1">
    <location>
        <begin position="509"/>
        <end position="542"/>
    </location>
</feature>
<feature type="transmembrane region" description="Helical" evidence="2">
    <location>
        <begin position="256"/>
        <end position="274"/>
    </location>
</feature>
<dbReference type="GO" id="GO:0097363">
    <property type="term" value="F:protein O-acetylglucosaminyltransferase activity"/>
    <property type="evidence" value="ECO:0007669"/>
    <property type="project" value="TreeGrafter"/>
</dbReference>